<feature type="compositionally biased region" description="Low complexity" evidence="7">
    <location>
        <begin position="27"/>
        <end position="44"/>
    </location>
</feature>
<feature type="compositionally biased region" description="Polar residues" evidence="7">
    <location>
        <begin position="1025"/>
        <end position="1035"/>
    </location>
</feature>
<feature type="compositionally biased region" description="Low complexity" evidence="7">
    <location>
        <begin position="76"/>
        <end position="85"/>
    </location>
</feature>
<organism evidence="8 9">
    <name type="scientific">Anguilla anguilla</name>
    <name type="common">European freshwater eel</name>
    <name type="synonym">Muraena anguilla</name>
    <dbReference type="NCBI Taxonomy" id="7936"/>
    <lineage>
        <taxon>Eukaryota</taxon>
        <taxon>Metazoa</taxon>
        <taxon>Chordata</taxon>
        <taxon>Craniata</taxon>
        <taxon>Vertebrata</taxon>
        <taxon>Euteleostomi</taxon>
        <taxon>Actinopterygii</taxon>
        <taxon>Neopterygii</taxon>
        <taxon>Teleostei</taxon>
        <taxon>Anguilliformes</taxon>
        <taxon>Anguillidae</taxon>
        <taxon>Anguilla</taxon>
    </lineage>
</organism>
<dbReference type="Proteomes" id="UP001044222">
    <property type="component" value="Chromosome 8"/>
</dbReference>
<evidence type="ECO:0000256" key="4">
    <source>
        <dbReference type="ARBA" id="ARBA00022687"/>
    </source>
</evidence>
<comment type="similarity">
    <text evidence="2">Belongs to the Amer family.</text>
</comment>
<evidence type="ECO:0000256" key="7">
    <source>
        <dbReference type="SAM" id="MobiDB-lite"/>
    </source>
</evidence>
<comment type="subcellular location">
    <subcellularLocation>
        <location evidence="1">Cell membrane</location>
        <topology evidence="1">Peripheral membrane protein</topology>
    </subcellularLocation>
</comment>
<dbReference type="GO" id="GO:0005546">
    <property type="term" value="F:phosphatidylinositol-4,5-bisphosphate binding"/>
    <property type="evidence" value="ECO:0007669"/>
    <property type="project" value="TreeGrafter"/>
</dbReference>
<comment type="caution">
    <text evidence="8">The sequence shown here is derived from an EMBL/GenBank/DDBJ whole genome shotgun (WGS) entry which is preliminary data.</text>
</comment>
<dbReference type="GO" id="GO:0005886">
    <property type="term" value="C:plasma membrane"/>
    <property type="evidence" value="ECO:0007669"/>
    <property type="project" value="UniProtKB-SubCell"/>
</dbReference>
<evidence type="ECO:0008006" key="10">
    <source>
        <dbReference type="Google" id="ProtNLM"/>
    </source>
</evidence>
<dbReference type="PANTHER" id="PTHR22237:SF0">
    <property type="entry name" value="APC MEMBRANE RECRUITMENT PROTEIN 1"/>
    <property type="match status" value="1"/>
</dbReference>
<protein>
    <recommendedName>
        <fullName evidence="10">APC membrane recruitment protein 1</fullName>
    </recommendedName>
</protein>
<dbReference type="PANTHER" id="PTHR22237">
    <property type="entry name" value="APC MEMBRANE RECRUITMENT PROTEIN 2-RELATED"/>
    <property type="match status" value="1"/>
</dbReference>
<evidence type="ECO:0000256" key="3">
    <source>
        <dbReference type="ARBA" id="ARBA00022475"/>
    </source>
</evidence>
<evidence type="ECO:0000256" key="6">
    <source>
        <dbReference type="ARBA" id="ARBA00023136"/>
    </source>
</evidence>
<accession>A0A9D3RUG8</accession>
<sequence>MEPSRGSETASKTKPLSDGCDETARGSEAPQAEAEPPSESLESSPPDPQPPGRLRKTAFKLFGGRKSICSLPSFFGGKNKSQGKGTSKKGISKSKTHDCISRLAWEDGRGAGCVPAGDFEYHGQKGSVGKTLTSSVSSHAMNDPGKRTDFLKGESSHMLSLETGDHKLPVDKSTLSFPRPKKGLKGLFSSIRRHRKSKNVESERSETFEMSVDISKDLVPVCGPAIVQHDCKHLDSLAEPNVPALKVKDGFIITHECIKDKALSENDIALIKGDVEHLKEGRVLRDAVSDVEERTGILKANGEALCSNSECTYPPSMNPDCTEIDQPSLHSSDQISFIFGDVASLKSFDSLTGCGDIIADQDDDSVAESTISGERSRNAGKRSSCYVTYQGGGEEMASPNEVDGDYLQGLWEDVGKADVCYTSSQQSDLNEQGESLAPGMISSEMEPSRSSTCSRAVVDGSLTPGDVLTPQSDQQESVPNSDEGYYDSTTPGPDEDGDRVSRLGNERLLRDSYSGDALYELFEADDSLMSPSLGHESSLETQPPTPDPLEFLGVILQSGDPKLSPAFNHKTGLMETEEARLTKMQQDLLCCELQGMQKAPKESVVLGKGRFYPEKSLTECVPKLEKQHQVGLKEDQVISQLESQKGKNCMQQGPHSLEGSPVETVPCKGGGGQKKLDKPPHIKAVEAVCTSQPLQELSPCVEQGKQMATLAENRGKNVCSSKDEEEAEHDQTVCFSQALVDFTKHAKLFSSLSDGLEGSDSSTSFAQNIDALPAMVTFDIVDMEDDGECDRQIDMVSDEDIVSPHEAFDESYLQKDAFAECDKMFDFYNQAVFLGNTWGVASLPRHLSLTRVNQPMPVPLSLNRRSRSLDTDSLEFELGGMYRGQSKVSPSPILTPRMERDPKRASSLHCRRTGHSAGSETRDSSKRTAASWQQEPAGSFAHPPADGRRVCQVQGLVPAQKERAKPTCGLTGTLEAEPGGHTPSRKSRTRISKPEVEDRGACIPAPQSPGHLTRPSHLPLRSGDCGSQPQRTLTGASRESSCDRADRASDDRSELYFLKNYALTQYSDSSHQHAKIKPIGVTQGMPHFHSDTSSASKAAIFQEHREFVKKGRKVVDGALLAECNKHTT</sequence>
<dbReference type="Pfam" id="PF09422">
    <property type="entry name" value="AMER"/>
    <property type="match status" value="1"/>
</dbReference>
<evidence type="ECO:0000256" key="5">
    <source>
        <dbReference type="ARBA" id="ARBA00023121"/>
    </source>
</evidence>
<feature type="region of interest" description="Disordered" evidence="7">
    <location>
        <begin position="880"/>
        <end position="946"/>
    </location>
</feature>
<feature type="compositionally biased region" description="Basic and acidic residues" evidence="7">
    <location>
        <begin position="1040"/>
        <end position="1049"/>
    </location>
</feature>
<gene>
    <name evidence="8" type="ORF">ANANG_G00151820</name>
</gene>
<feature type="compositionally biased region" description="Polar residues" evidence="7">
    <location>
        <begin position="927"/>
        <end position="936"/>
    </location>
</feature>
<keyword evidence="5" id="KW-0446">Lipid-binding</keyword>
<keyword evidence="6" id="KW-0472">Membrane</keyword>
<name>A0A9D3RUG8_ANGAN</name>
<dbReference type="GO" id="GO:0016055">
    <property type="term" value="P:Wnt signaling pathway"/>
    <property type="evidence" value="ECO:0007669"/>
    <property type="project" value="UniProtKB-KW"/>
</dbReference>
<feature type="compositionally biased region" description="Polar residues" evidence="7">
    <location>
        <begin position="1"/>
        <end position="14"/>
    </location>
</feature>
<feature type="compositionally biased region" description="Polar residues" evidence="7">
    <location>
        <begin position="469"/>
        <end position="480"/>
    </location>
</feature>
<proteinExistence type="inferred from homology"/>
<dbReference type="AlphaFoldDB" id="A0A9D3RUG8"/>
<dbReference type="GO" id="GO:0008013">
    <property type="term" value="F:beta-catenin binding"/>
    <property type="evidence" value="ECO:0007669"/>
    <property type="project" value="TreeGrafter"/>
</dbReference>
<evidence type="ECO:0000256" key="2">
    <source>
        <dbReference type="ARBA" id="ARBA00007750"/>
    </source>
</evidence>
<evidence type="ECO:0000256" key="1">
    <source>
        <dbReference type="ARBA" id="ARBA00004202"/>
    </source>
</evidence>
<keyword evidence="3" id="KW-1003">Cell membrane</keyword>
<evidence type="ECO:0000313" key="8">
    <source>
        <dbReference type="EMBL" id="KAG5843523.1"/>
    </source>
</evidence>
<keyword evidence="4" id="KW-0879">Wnt signaling pathway</keyword>
<dbReference type="GO" id="GO:0060828">
    <property type="term" value="P:regulation of canonical Wnt signaling pathway"/>
    <property type="evidence" value="ECO:0007669"/>
    <property type="project" value="TreeGrafter"/>
</dbReference>
<dbReference type="InterPro" id="IPR019003">
    <property type="entry name" value="AMER"/>
</dbReference>
<dbReference type="EMBL" id="JAFIRN010000008">
    <property type="protein sequence ID" value="KAG5843523.1"/>
    <property type="molecule type" value="Genomic_DNA"/>
</dbReference>
<reference evidence="8" key="1">
    <citation type="submission" date="2021-01" db="EMBL/GenBank/DDBJ databases">
        <title>A chromosome-scale assembly of European eel, Anguilla anguilla.</title>
        <authorList>
            <person name="Henkel C."/>
            <person name="Jong-Raadsen S.A."/>
            <person name="Dufour S."/>
            <person name="Weltzien F.-A."/>
            <person name="Palstra A.P."/>
            <person name="Pelster B."/>
            <person name="Spaink H.P."/>
            <person name="Van Den Thillart G.E."/>
            <person name="Jansen H."/>
            <person name="Zahm M."/>
            <person name="Klopp C."/>
            <person name="Cedric C."/>
            <person name="Louis A."/>
            <person name="Berthelot C."/>
            <person name="Parey E."/>
            <person name="Roest Crollius H."/>
            <person name="Montfort J."/>
            <person name="Robinson-Rechavi M."/>
            <person name="Bucao C."/>
            <person name="Bouchez O."/>
            <person name="Gislard M."/>
            <person name="Lluch J."/>
            <person name="Milhes M."/>
            <person name="Lampietro C."/>
            <person name="Lopez Roques C."/>
            <person name="Donnadieu C."/>
            <person name="Braasch I."/>
            <person name="Desvignes T."/>
            <person name="Postlethwait J."/>
            <person name="Bobe J."/>
            <person name="Guiguen Y."/>
            <person name="Dirks R."/>
        </authorList>
    </citation>
    <scope>NUCLEOTIDE SEQUENCE</scope>
    <source>
        <strain evidence="8">Tag_6206</strain>
        <tissue evidence="8">Liver</tissue>
    </source>
</reference>
<feature type="region of interest" description="Disordered" evidence="7">
    <location>
        <begin position="440"/>
        <end position="500"/>
    </location>
</feature>
<feature type="region of interest" description="Disordered" evidence="7">
    <location>
        <begin position="1"/>
        <end position="93"/>
    </location>
</feature>
<feature type="region of interest" description="Disordered" evidence="7">
    <location>
        <begin position="962"/>
        <end position="1049"/>
    </location>
</feature>
<keyword evidence="9" id="KW-1185">Reference proteome</keyword>
<evidence type="ECO:0000313" key="9">
    <source>
        <dbReference type="Proteomes" id="UP001044222"/>
    </source>
</evidence>